<dbReference type="KEGG" id="nti:DNFV4_02739"/>
<feature type="domain" description="Lcl C-terminal" evidence="1">
    <location>
        <begin position="89"/>
        <end position="200"/>
    </location>
</feature>
<keyword evidence="3" id="KW-1185">Reference proteome</keyword>
<proteinExistence type="predicted"/>
<protein>
    <recommendedName>
        <fullName evidence="1">Lcl C-terminal domain-containing protein</fullName>
    </recommendedName>
</protein>
<evidence type="ECO:0000313" key="2">
    <source>
        <dbReference type="EMBL" id="CAI4032310.1"/>
    </source>
</evidence>
<name>A0AA86T565_9BACT</name>
<organism evidence="2 3">
    <name type="scientific">Nitrospira tepida</name>
    <dbReference type="NCBI Taxonomy" id="2973512"/>
    <lineage>
        <taxon>Bacteria</taxon>
        <taxon>Pseudomonadati</taxon>
        <taxon>Nitrospirota</taxon>
        <taxon>Nitrospiria</taxon>
        <taxon>Nitrospirales</taxon>
        <taxon>Nitrospiraceae</taxon>
        <taxon>Nitrospira</taxon>
    </lineage>
</organism>
<evidence type="ECO:0000259" key="1">
    <source>
        <dbReference type="Pfam" id="PF07603"/>
    </source>
</evidence>
<dbReference type="InterPro" id="IPR011460">
    <property type="entry name" value="Lcl_C"/>
</dbReference>
<gene>
    <name evidence="2" type="ORF">DNFV4_02739</name>
</gene>
<dbReference type="EMBL" id="OX365700">
    <property type="protein sequence ID" value="CAI4032310.1"/>
    <property type="molecule type" value="Genomic_DNA"/>
</dbReference>
<sequence length="208" mass="22344">MNIFLLHALRLVVLSIPLCFLLGCGGGDGGSASVNAQNTTTEQQILDKLNVLESKIDGLNLQGVTQNWDKNFPSASRFTVLANFGGVVAVRDNNTGLVWEKQPVAITRSWVEAIRDCVNKSVGSTVGWRLPSAIELKSLQDAGLPSPFVPTSTFTGVQSFPYWSATTVAENSTLAWLVDFAGGNVGWGGKTDTQHVWCVRGPMNADAY</sequence>
<dbReference type="Pfam" id="PF07603">
    <property type="entry name" value="Lcl_C"/>
    <property type="match status" value="1"/>
</dbReference>
<evidence type="ECO:0000313" key="3">
    <source>
        <dbReference type="Proteomes" id="UP001179121"/>
    </source>
</evidence>
<dbReference type="AlphaFoldDB" id="A0AA86T565"/>
<dbReference type="RefSeq" id="WP_289269044.1">
    <property type="nucleotide sequence ID" value="NZ_OX365700.1"/>
</dbReference>
<dbReference type="PANTHER" id="PTHR35812">
    <property type="entry name" value="LIPOPROTEIN"/>
    <property type="match status" value="1"/>
</dbReference>
<dbReference type="PANTHER" id="PTHR35812:SF1">
    <property type="entry name" value="LIPOPROTEIN"/>
    <property type="match status" value="1"/>
</dbReference>
<dbReference type="Proteomes" id="UP001179121">
    <property type="component" value="Chromosome"/>
</dbReference>
<reference evidence="2" key="1">
    <citation type="submission" date="2022-10" db="EMBL/GenBank/DDBJ databases">
        <authorList>
            <person name="Koch H."/>
        </authorList>
    </citation>
    <scope>NUCLEOTIDE SEQUENCE</scope>
    <source>
        <strain evidence="2">DNF</strain>
    </source>
</reference>
<accession>A0AA86T565</accession>